<dbReference type="GO" id="GO:0016998">
    <property type="term" value="P:cell wall macromolecule catabolic process"/>
    <property type="evidence" value="ECO:0007669"/>
    <property type="project" value="InterPro"/>
</dbReference>
<keyword evidence="7" id="KW-0081">Bacteriolytic enzyme</keyword>
<comment type="subcellular location">
    <subcellularLocation>
        <location evidence="2">Secreted</location>
    </subcellularLocation>
</comment>
<dbReference type="SUPFAM" id="SSF51445">
    <property type="entry name" value="(Trans)glycosidases"/>
    <property type="match status" value="1"/>
</dbReference>
<reference evidence="12 13" key="1">
    <citation type="submission" date="2017-12" db="EMBL/GenBank/DDBJ databases">
        <title>Phylogenetic diversity of female urinary microbiome.</title>
        <authorList>
            <person name="Thomas-White K."/>
            <person name="Wolfe A.J."/>
        </authorList>
    </citation>
    <scope>NUCLEOTIDE SEQUENCE [LARGE SCALE GENOMIC DNA]</scope>
    <source>
        <strain evidence="12 13">UMB1298</strain>
    </source>
</reference>
<dbReference type="GO" id="GO:0031640">
    <property type="term" value="P:killing of cells of another organism"/>
    <property type="evidence" value="ECO:0007669"/>
    <property type="project" value="UniProtKB-KW"/>
</dbReference>
<evidence type="ECO:0000256" key="9">
    <source>
        <dbReference type="ARBA" id="ARBA00023157"/>
    </source>
</evidence>
<dbReference type="Pfam" id="PF01183">
    <property type="entry name" value="Glyco_hydro_25"/>
    <property type="match status" value="1"/>
</dbReference>
<dbReference type="Gene3D" id="3.20.20.80">
    <property type="entry name" value="Glycosidases"/>
    <property type="match status" value="1"/>
</dbReference>
<dbReference type="OrthoDB" id="287365at2"/>
<dbReference type="EC" id="3.2.1.17" evidence="4"/>
<comment type="function">
    <text evidence="11">This enzyme has both lysozyme (acetylmuramidase) and diacetylmuramidase activities.</text>
</comment>
<dbReference type="GO" id="GO:0016052">
    <property type="term" value="P:carbohydrate catabolic process"/>
    <property type="evidence" value="ECO:0007669"/>
    <property type="project" value="TreeGrafter"/>
</dbReference>
<accession>A0A2I1PBM4</accession>
<evidence type="ECO:0000256" key="7">
    <source>
        <dbReference type="ARBA" id="ARBA00022638"/>
    </source>
</evidence>
<dbReference type="PANTHER" id="PTHR34135:SF2">
    <property type="entry name" value="LYSOZYME"/>
    <property type="match status" value="1"/>
</dbReference>
<dbReference type="Proteomes" id="UP000234206">
    <property type="component" value="Unassembled WGS sequence"/>
</dbReference>
<dbReference type="InterPro" id="IPR017853">
    <property type="entry name" value="GH"/>
</dbReference>
<evidence type="ECO:0000256" key="5">
    <source>
        <dbReference type="ARBA" id="ARBA00022525"/>
    </source>
</evidence>
<keyword evidence="9" id="KW-1015">Disulfide bond</keyword>
<dbReference type="GO" id="GO:0042742">
    <property type="term" value="P:defense response to bacterium"/>
    <property type="evidence" value="ECO:0007669"/>
    <property type="project" value="UniProtKB-KW"/>
</dbReference>
<dbReference type="GO" id="GO:0003796">
    <property type="term" value="F:lysozyme activity"/>
    <property type="evidence" value="ECO:0007669"/>
    <property type="project" value="UniProtKB-EC"/>
</dbReference>
<dbReference type="PROSITE" id="PS51904">
    <property type="entry name" value="GLYCOSYL_HYDROL_F25_2"/>
    <property type="match status" value="1"/>
</dbReference>
<gene>
    <name evidence="12" type="ORF">CYJ76_05095</name>
</gene>
<dbReference type="EMBL" id="PKIZ01000007">
    <property type="protein sequence ID" value="PKZ42039.1"/>
    <property type="molecule type" value="Genomic_DNA"/>
</dbReference>
<protein>
    <recommendedName>
        <fullName evidence="4">lysozyme</fullName>
        <ecNumber evidence="4">3.2.1.17</ecNumber>
    </recommendedName>
</protein>
<evidence type="ECO:0000256" key="3">
    <source>
        <dbReference type="ARBA" id="ARBA00010646"/>
    </source>
</evidence>
<evidence type="ECO:0000256" key="2">
    <source>
        <dbReference type="ARBA" id="ARBA00004613"/>
    </source>
</evidence>
<name>A0A2I1PBM4_9MICO</name>
<keyword evidence="6" id="KW-0929">Antimicrobial</keyword>
<keyword evidence="10" id="KW-0326">Glycosidase</keyword>
<evidence type="ECO:0000256" key="1">
    <source>
        <dbReference type="ARBA" id="ARBA00000632"/>
    </source>
</evidence>
<keyword evidence="13" id="KW-1185">Reference proteome</keyword>
<dbReference type="InterPro" id="IPR002053">
    <property type="entry name" value="Glyco_hydro_25"/>
</dbReference>
<keyword evidence="8" id="KW-0378">Hydrolase</keyword>
<dbReference type="GO" id="GO:0005576">
    <property type="term" value="C:extracellular region"/>
    <property type="evidence" value="ECO:0007669"/>
    <property type="project" value="UniProtKB-SubCell"/>
</dbReference>
<comment type="catalytic activity">
    <reaction evidence="1">
        <text>Hydrolysis of (1-&gt;4)-beta-linkages between N-acetylmuramic acid and N-acetyl-D-glucosamine residues in a peptidoglycan and between N-acetyl-D-glucosamine residues in chitodextrins.</text>
        <dbReference type="EC" id="3.2.1.17"/>
    </reaction>
</comment>
<comment type="similarity">
    <text evidence="3">Belongs to the glycosyl hydrolase 25 family.</text>
</comment>
<evidence type="ECO:0000256" key="8">
    <source>
        <dbReference type="ARBA" id="ARBA00022801"/>
    </source>
</evidence>
<dbReference type="SMART" id="SM00641">
    <property type="entry name" value="Glyco_25"/>
    <property type="match status" value="1"/>
</dbReference>
<evidence type="ECO:0000256" key="6">
    <source>
        <dbReference type="ARBA" id="ARBA00022529"/>
    </source>
</evidence>
<evidence type="ECO:0000313" key="13">
    <source>
        <dbReference type="Proteomes" id="UP000234206"/>
    </source>
</evidence>
<proteinExistence type="inferred from homology"/>
<evidence type="ECO:0000256" key="4">
    <source>
        <dbReference type="ARBA" id="ARBA00012732"/>
    </source>
</evidence>
<dbReference type="GO" id="GO:0009253">
    <property type="term" value="P:peptidoglycan catabolic process"/>
    <property type="evidence" value="ECO:0007669"/>
    <property type="project" value="InterPro"/>
</dbReference>
<organism evidence="12 13">
    <name type="scientific">Kytococcus schroeteri</name>
    <dbReference type="NCBI Taxonomy" id="138300"/>
    <lineage>
        <taxon>Bacteria</taxon>
        <taxon>Bacillati</taxon>
        <taxon>Actinomycetota</taxon>
        <taxon>Actinomycetes</taxon>
        <taxon>Micrococcales</taxon>
        <taxon>Kytococcaceae</taxon>
        <taxon>Kytococcus</taxon>
    </lineage>
</organism>
<evidence type="ECO:0000313" key="12">
    <source>
        <dbReference type="EMBL" id="PKZ42039.1"/>
    </source>
</evidence>
<dbReference type="PANTHER" id="PTHR34135">
    <property type="entry name" value="LYSOZYME"/>
    <property type="match status" value="1"/>
</dbReference>
<keyword evidence="5" id="KW-0964">Secreted</keyword>
<dbReference type="InterPro" id="IPR018077">
    <property type="entry name" value="Glyco_hydro_fam25_subgr"/>
</dbReference>
<comment type="caution">
    <text evidence="12">The sequence shown here is derived from an EMBL/GenBank/DDBJ whole genome shotgun (WGS) entry which is preliminary data.</text>
</comment>
<dbReference type="AlphaFoldDB" id="A0A2I1PBM4"/>
<evidence type="ECO:0000256" key="11">
    <source>
        <dbReference type="ARBA" id="ARBA00055588"/>
    </source>
</evidence>
<sequence>MGSTLPVEEPGSVTAFGRAPIDPVAELTHGPYGVDTSGHTTIEDWQWFTDHSAQFVWIKATEGTYLATDSFSDQWKGATEQGMLRGSYHFANPEVSSGRQQAEYFVAHRGGWSPDGRTLPGALDMEYNPYGPVCYGKSQAEMAAWARDFITRYEELTGVKPVVYTNAHWWNTCVGTADFSDVKLWLARYSSAPGIAPKSWSMHGATHTIWQAYPVDAHGYDVNRVHGDRADLERLARRG</sequence>
<dbReference type="FunFam" id="3.20.20.80:FF:000060">
    <property type="entry name" value="Lysozyme M1"/>
    <property type="match status" value="1"/>
</dbReference>
<evidence type="ECO:0000256" key="10">
    <source>
        <dbReference type="ARBA" id="ARBA00023295"/>
    </source>
</evidence>